<dbReference type="Proteomes" id="UP000056090">
    <property type="component" value="Chromosome"/>
</dbReference>
<dbReference type="AlphaFoldDB" id="A0A075P1C8"/>
<evidence type="ECO:0000313" key="4">
    <source>
        <dbReference type="Proteomes" id="UP000056090"/>
    </source>
</evidence>
<evidence type="ECO:0000259" key="2">
    <source>
        <dbReference type="Pfam" id="PF13439"/>
    </source>
</evidence>
<sequence>MKVLHITYDMRIGGTEMVIKNLIESNTDDSIDMSIFCIESPLGPWGEELKKAGISISVKARQPGFDLLLIKAIRKHIKDNHIDIVHCHQYTPWVYGAIATAFTSTKVVFTEHGRFYPDSSSWKRKFVNPILCKLTSVITAISKATKDALVTYEYIPFDSVDVVYNGIEPLRPNQEELPQLKTQLELPQDALVFGTVARLDPIKNQKMLITAFAEVSAILPNAYLLIVGDGELMGELNSLVAQLGIAEKVLFAGYKLDPSNYLAIMDVFLLPSLSEGTSITLLEAMSIGKPCIVTNAGGNPEIVAHLETGLVVTNDNEQELKDAMISISQSNDLYVKLSNNAKPRFDEHFHATKMFDSYSKIYRRTLES</sequence>
<dbReference type="InterPro" id="IPR001296">
    <property type="entry name" value="Glyco_trans_1"/>
</dbReference>
<dbReference type="KEGG" id="aal:EP13_13235"/>
<dbReference type="SUPFAM" id="SSF53756">
    <property type="entry name" value="UDP-Glycosyltransferase/glycogen phosphorylase"/>
    <property type="match status" value="1"/>
</dbReference>
<dbReference type="Pfam" id="PF13439">
    <property type="entry name" value="Glyco_transf_4"/>
    <property type="match status" value="1"/>
</dbReference>
<dbReference type="Gene3D" id="3.40.50.2000">
    <property type="entry name" value="Glycogen Phosphorylase B"/>
    <property type="match status" value="2"/>
</dbReference>
<keyword evidence="4" id="KW-1185">Reference proteome</keyword>
<dbReference type="GO" id="GO:0016757">
    <property type="term" value="F:glycosyltransferase activity"/>
    <property type="evidence" value="ECO:0007669"/>
    <property type="project" value="InterPro"/>
</dbReference>
<accession>A0A075P1C8</accession>
<dbReference type="PANTHER" id="PTHR12526:SF630">
    <property type="entry name" value="GLYCOSYLTRANSFERASE"/>
    <property type="match status" value="1"/>
</dbReference>
<protein>
    <submittedName>
        <fullName evidence="3">Glycosyl transferase family 1</fullName>
    </submittedName>
</protein>
<gene>
    <name evidence="3" type="ORF">EP13_13235</name>
</gene>
<feature type="domain" description="Glycosyl transferase family 1" evidence="1">
    <location>
        <begin position="181"/>
        <end position="342"/>
    </location>
</feature>
<dbReference type="RefSeq" id="WP_044057651.1">
    <property type="nucleotide sequence ID" value="NZ_CBCSKJ010000002.1"/>
</dbReference>
<keyword evidence="3" id="KW-0808">Transferase</keyword>
<dbReference type="Pfam" id="PF00534">
    <property type="entry name" value="Glycos_transf_1"/>
    <property type="match status" value="1"/>
</dbReference>
<dbReference type="EMBL" id="CP008849">
    <property type="protein sequence ID" value="AIF99573.1"/>
    <property type="molecule type" value="Genomic_DNA"/>
</dbReference>
<dbReference type="PANTHER" id="PTHR12526">
    <property type="entry name" value="GLYCOSYLTRANSFERASE"/>
    <property type="match status" value="1"/>
</dbReference>
<name>A0A075P1C8_9ALTE</name>
<dbReference type="InterPro" id="IPR028098">
    <property type="entry name" value="Glyco_trans_4-like_N"/>
</dbReference>
<evidence type="ECO:0000313" key="3">
    <source>
        <dbReference type="EMBL" id="AIF99573.1"/>
    </source>
</evidence>
<evidence type="ECO:0000259" key="1">
    <source>
        <dbReference type="Pfam" id="PF00534"/>
    </source>
</evidence>
<dbReference type="GeneID" id="78255867"/>
<proteinExistence type="predicted"/>
<dbReference type="eggNOG" id="COG0438">
    <property type="taxonomic scope" value="Bacteria"/>
</dbReference>
<dbReference type="GO" id="GO:1901135">
    <property type="term" value="P:carbohydrate derivative metabolic process"/>
    <property type="evidence" value="ECO:0007669"/>
    <property type="project" value="UniProtKB-ARBA"/>
</dbReference>
<reference evidence="3 4" key="1">
    <citation type="submission" date="2014-06" db="EMBL/GenBank/DDBJ databases">
        <title>Genomes of Alteromonas australica, a world apart.</title>
        <authorList>
            <person name="Gonzaga A."/>
            <person name="Lopez-Perez M."/>
            <person name="Rodriguez-Valera F."/>
        </authorList>
    </citation>
    <scope>NUCLEOTIDE SEQUENCE [LARGE SCALE GENOMIC DNA]</scope>
    <source>
        <strain evidence="3 4">H 17</strain>
    </source>
</reference>
<organism evidence="3 4">
    <name type="scientific">Alteromonas australica</name>
    <dbReference type="NCBI Taxonomy" id="589873"/>
    <lineage>
        <taxon>Bacteria</taxon>
        <taxon>Pseudomonadati</taxon>
        <taxon>Pseudomonadota</taxon>
        <taxon>Gammaproteobacteria</taxon>
        <taxon>Alteromonadales</taxon>
        <taxon>Alteromonadaceae</taxon>
        <taxon>Alteromonas/Salinimonas group</taxon>
        <taxon>Alteromonas</taxon>
    </lineage>
</organism>
<feature type="domain" description="Glycosyltransferase subfamily 4-like N-terminal" evidence="2">
    <location>
        <begin position="12"/>
        <end position="169"/>
    </location>
</feature>